<organism evidence="1 2">
    <name type="scientific">Tessaracoccus oleiagri</name>
    <dbReference type="NCBI Taxonomy" id="686624"/>
    <lineage>
        <taxon>Bacteria</taxon>
        <taxon>Bacillati</taxon>
        <taxon>Actinomycetota</taxon>
        <taxon>Actinomycetes</taxon>
        <taxon>Propionibacteriales</taxon>
        <taxon>Propionibacteriaceae</taxon>
        <taxon>Tessaracoccus</taxon>
    </lineage>
</organism>
<evidence type="ECO:0000313" key="1">
    <source>
        <dbReference type="EMBL" id="SDL14113.1"/>
    </source>
</evidence>
<accession>A0A1G9HNM2</accession>
<protein>
    <submittedName>
        <fullName evidence="1">Uncharacterized protein</fullName>
    </submittedName>
</protein>
<dbReference type="Proteomes" id="UP000199475">
    <property type="component" value="Unassembled WGS sequence"/>
</dbReference>
<dbReference type="EMBL" id="FNGP01000001">
    <property type="protein sequence ID" value="SDL14113.1"/>
    <property type="molecule type" value="Genomic_DNA"/>
</dbReference>
<evidence type="ECO:0000313" key="2">
    <source>
        <dbReference type="Proteomes" id="UP000199475"/>
    </source>
</evidence>
<dbReference type="AlphaFoldDB" id="A0A1G9HNM2"/>
<keyword evidence="2" id="KW-1185">Reference proteome</keyword>
<name>A0A1G9HNM2_9ACTN</name>
<reference evidence="1 2" key="1">
    <citation type="submission" date="2016-10" db="EMBL/GenBank/DDBJ databases">
        <authorList>
            <person name="de Groot N.N."/>
        </authorList>
    </citation>
    <scope>NUCLEOTIDE SEQUENCE [LARGE SCALE GENOMIC DNA]</scope>
    <source>
        <strain evidence="1 2">CGMCC 1.9159</strain>
    </source>
</reference>
<gene>
    <name evidence="1" type="ORF">SAMN04488242_0409</name>
</gene>
<dbReference type="STRING" id="686624.SAMN04488242_0409"/>
<sequence length="107" mass="11320">MQCGDMDELNDTGIADLLLIYSVKSHLIAVRPELERLVVIDDARPRLSFPTSQGLIVVAKSDTSDTGIWTVSGPGIGVKAPRPSTAELASTALIAYESARARLPSAA</sequence>
<proteinExistence type="predicted"/>